<gene>
    <name evidence="2" type="ORF">GCM10007890_55010</name>
</gene>
<reference evidence="3" key="1">
    <citation type="journal article" date="2019" name="Int. J. Syst. Evol. Microbiol.">
        <title>The Global Catalogue of Microorganisms (GCM) 10K type strain sequencing project: providing services to taxonomists for standard genome sequencing and annotation.</title>
        <authorList>
            <consortium name="The Broad Institute Genomics Platform"/>
            <consortium name="The Broad Institute Genome Sequencing Center for Infectious Disease"/>
            <person name="Wu L."/>
            <person name="Ma J."/>
        </authorList>
    </citation>
    <scope>NUCLEOTIDE SEQUENCE [LARGE SCALE GENOMIC DNA]</scope>
    <source>
        <strain evidence="3">NBRC 103632</strain>
    </source>
</reference>
<evidence type="ECO:0000256" key="1">
    <source>
        <dbReference type="SAM" id="Phobius"/>
    </source>
</evidence>
<accession>A0AA37TQ11</accession>
<feature type="transmembrane region" description="Helical" evidence="1">
    <location>
        <begin position="6"/>
        <end position="27"/>
    </location>
</feature>
<organism evidence="2 3">
    <name type="scientific">Methylobacterium tardum</name>
    <dbReference type="NCBI Taxonomy" id="374432"/>
    <lineage>
        <taxon>Bacteria</taxon>
        <taxon>Pseudomonadati</taxon>
        <taxon>Pseudomonadota</taxon>
        <taxon>Alphaproteobacteria</taxon>
        <taxon>Hyphomicrobiales</taxon>
        <taxon>Methylobacteriaceae</taxon>
        <taxon>Methylobacterium</taxon>
    </lineage>
</organism>
<evidence type="ECO:0000313" key="3">
    <source>
        <dbReference type="Proteomes" id="UP001157440"/>
    </source>
</evidence>
<keyword evidence="1" id="KW-1133">Transmembrane helix</keyword>
<dbReference type="AlphaFoldDB" id="A0AA37TQ11"/>
<comment type="caution">
    <text evidence="2">The sequence shown here is derived from an EMBL/GenBank/DDBJ whole genome shotgun (WGS) entry which is preliminary data.</text>
</comment>
<evidence type="ECO:0000313" key="2">
    <source>
        <dbReference type="EMBL" id="GLS73486.1"/>
    </source>
</evidence>
<keyword evidence="3" id="KW-1185">Reference proteome</keyword>
<dbReference type="Proteomes" id="UP001157440">
    <property type="component" value="Unassembled WGS sequence"/>
</dbReference>
<dbReference type="EMBL" id="BSPL01000027">
    <property type="protein sequence ID" value="GLS73486.1"/>
    <property type="molecule type" value="Genomic_DNA"/>
</dbReference>
<proteinExistence type="predicted"/>
<name>A0AA37TQ11_9HYPH</name>
<protein>
    <submittedName>
        <fullName evidence="2">Uncharacterized protein</fullName>
    </submittedName>
</protein>
<keyword evidence="1" id="KW-0472">Membrane</keyword>
<sequence>MALESVLLRVLCVRGVLLVPVSAMFSLREPVIVRMRKCRCGPRFPQARRIHEMVSAAAHADVADCRRGAGVPLGRLSRAACHGGARESDPYRPREMRAHLG</sequence>
<keyword evidence="1" id="KW-0812">Transmembrane</keyword>